<dbReference type="KEGG" id="nyu:D7D52_17770"/>
<name>A0A386ZCR9_9NOCA</name>
<feature type="domain" description="Carrier" evidence="5">
    <location>
        <begin position="970"/>
        <end position="1045"/>
    </location>
</feature>
<dbReference type="InterPro" id="IPR010071">
    <property type="entry name" value="AA_adenyl_dom"/>
</dbReference>
<evidence type="ECO:0000313" key="7">
    <source>
        <dbReference type="Proteomes" id="UP000267164"/>
    </source>
</evidence>
<dbReference type="InterPro" id="IPR020845">
    <property type="entry name" value="AMP-binding_CS"/>
</dbReference>
<dbReference type="PANTHER" id="PTHR45527:SF1">
    <property type="entry name" value="FATTY ACID SYNTHASE"/>
    <property type="match status" value="1"/>
</dbReference>
<dbReference type="Pfam" id="PF13193">
    <property type="entry name" value="AMP-binding_C"/>
    <property type="match status" value="1"/>
</dbReference>
<evidence type="ECO:0000256" key="4">
    <source>
        <dbReference type="SAM" id="MobiDB-lite"/>
    </source>
</evidence>
<dbReference type="InterPro" id="IPR020806">
    <property type="entry name" value="PKS_PP-bd"/>
</dbReference>
<dbReference type="InterPro" id="IPR045851">
    <property type="entry name" value="AMP-bd_C_sf"/>
</dbReference>
<dbReference type="Gene3D" id="3.30.559.30">
    <property type="entry name" value="Nonribosomal peptide synthetase, condensation domain"/>
    <property type="match status" value="1"/>
</dbReference>
<dbReference type="InterPro" id="IPR006162">
    <property type="entry name" value="Ppantetheine_attach_site"/>
</dbReference>
<dbReference type="PROSITE" id="PS00012">
    <property type="entry name" value="PHOSPHOPANTETHEINE"/>
    <property type="match status" value="1"/>
</dbReference>
<accession>A0A386ZCR9</accession>
<dbReference type="InterPro" id="IPR029058">
    <property type="entry name" value="AB_hydrolase_fold"/>
</dbReference>
<dbReference type="Gene3D" id="3.30.300.30">
    <property type="match status" value="1"/>
</dbReference>
<dbReference type="Gene3D" id="3.40.50.980">
    <property type="match status" value="2"/>
</dbReference>
<dbReference type="InterPro" id="IPR025110">
    <property type="entry name" value="AMP-bd_C"/>
</dbReference>
<evidence type="ECO:0000256" key="1">
    <source>
        <dbReference type="ARBA" id="ARBA00001957"/>
    </source>
</evidence>
<keyword evidence="2" id="KW-0596">Phosphopantetheine</keyword>
<dbReference type="Proteomes" id="UP000267164">
    <property type="component" value="Chromosome"/>
</dbReference>
<reference evidence="6 7" key="1">
    <citation type="submission" date="2018-09" db="EMBL/GenBank/DDBJ databases">
        <title>Nocardia yunnanensis sp. nov., an actinomycete isolated from a soil sample.</title>
        <authorList>
            <person name="Zhang J."/>
        </authorList>
    </citation>
    <scope>NUCLEOTIDE SEQUENCE [LARGE SCALE GENOMIC DNA]</scope>
    <source>
        <strain evidence="6 7">CFHS0054</strain>
    </source>
</reference>
<dbReference type="SMART" id="SM00823">
    <property type="entry name" value="PKS_PP"/>
    <property type="match status" value="1"/>
</dbReference>
<dbReference type="GO" id="GO:0031177">
    <property type="term" value="F:phosphopantetheine binding"/>
    <property type="evidence" value="ECO:0007669"/>
    <property type="project" value="InterPro"/>
</dbReference>
<dbReference type="SUPFAM" id="SSF47336">
    <property type="entry name" value="ACP-like"/>
    <property type="match status" value="1"/>
</dbReference>
<evidence type="ECO:0000259" key="5">
    <source>
        <dbReference type="PROSITE" id="PS50075"/>
    </source>
</evidence>
<dbReference type="GO" id="GO:0008610">
    <property type="term" value="P:lipid biosynthetic process"/>
    <property type="evidence" value="ECO:0007669"/>
    <property type="project" value="UniProtKB-ARBA"/>
</dbReference>
<dbReference type="InterPro" id="IPR023213">
    <property type="entry name" value="CAT-like_dom_sf"/>
</dbReference>
<dbReference type="PANTHER" id="PTHR45527">
    <property type="entry name" value="NONRIBOSOMAL PEPTIDE SYNTHETASE"/>
    <property type="match status" value="1"/>
</dbReference>
<dbReference type="GO" id="GO:0044550">
    <property type="term" value="P:secondary metabolite biosynthetic process"/>
    <property type="evidence" value="ECO:0007669"/>
    <property type="project" value="TreeGrafter"/>
</dbReference>
<dbReference type="SMART" id="SM00824">
    <property type="entry name" value="PKS_TE"/>
    <property type="match status" value="1"/>
</dbReference>
<dbReference type="GO" id="GO:0005737">
    <property type="term" value="C:cytoplasm"/>
    <property type="evidence" value="ECO:0007669"/>
    <property type="project" value="TreeGrafter"/>
</dbReference>
<dbReference type="InterPro" id="IPR009081">
    <property type="entry name" value="PP-bd_ACP"/>
</dbReference>
<keyword evidence="7" id="KW-1185">Reference proteome</keyword>
<dbReference type="InterPro" id="IPR001031">
    <property type="entry name" value="Thioesterase"/>
</dbReference>
<dbReference type="Pfam" id="PF00550">
    <property type="entry name" value="PP-binding"/>
    <property type="match status" value="1"/>
</dbReference>
<dbReference type="InterPro" id="IPR036736">
    <property type="entry name" value="ACP-like_sf"/>
</dbReference>
<comment type="cofactor">
    <cofactor evidence="1">
        <name>pantetheine 4'-phosphate</name>
        <dbReference type="ChEBI" id="CHEBI:47942"/>
    </cofactor>
</comment>
<proteinExistence type="predicted"/>
<dbReference type="Pfam" id="PF00668">
    <property type="entry name" value="Condensation"/>
    <property type="match status" value="1"/>
</dbReference>
<evidence type="ECO:0000256" key="2">
    <source>
        <dbReference type="ARBA" id="ARBA00022450"/>
    </source>
</evidence>
<dbReference type="PROSITE" id="PS50075">
    <property type="entry name" value="CARRIER"/>
    <property type="match status" value="1"/>
</dbReference>
<gene>
    <name evidence="6" type="ORF">D7D52_17770</name>
</gene>
<dbReference type="EMBL" id="CP032568">
    <property type="protein sequence ID" value="AYF75400.1"/>
    <property type="molecule type" value="Genomic_DNA"/>
</dbReference>
<evidence type="ECO:0000256" key="3">
    <source>
        <dbReference type="ARBA" id="ARBA00022553"/>
    </source>
</evidence>
<dbReference type="InterPro" id="IPR020802">
    <property type="entry name" value="TesA-like"/>
</dbReference>
<dbReference type="SUPFAM" id="SSF56801">
    <property type="entry name" value="Acetyl-CoA synthetase-like"/>
    <property type="match status" value="1"/>
</dbReference>
<sequence length="1312" mass="139949">MVRSGDGGTALRSETTPRSEAASDTDLPLSVAQLRWWVAQQLFPGVPNTVALYLELTGTLQRELLQECGARAARELQSPLVRFRLVDGYPRQYLDEDAFAPAHFVDLTDHADPMDAAVALMDRDRCAPVDLLADAPTVATVYRLEPQRHLLYLRSHHIVLDGLGAAALLRRTTELYSATLDPSSAPAVTAPFLTVADILDDERTYLASTRATTDREYWAREMAGMSEPPRLAGPPAPPAPQPLRLTAAVPASVANRLRTLRQDAGIAFPELMIAAFACYLARMTGSDEIVLSLPVPARPTAALRRSAGTVSNVVPLRLTGVRAATGAEVIEQVRAKVVGALRHQRYRYEDMLRDNGESQAVRGSFGPVVNMLRFIEQPRIGPLAAEVRLLSLGPVEDLLVNGYQLGPDERTVTLDMQANPALYSRETLAWHHARFLEYLDRFLTDPRLPVPAIDFTEADLMEGPAAAALLPDLLRTNLTGAATPDAIALQDGARTWTYRELDELSSRWARVLIESGAGPGCFVLVAVPRSAESVLAVWAIAKAGAAFVPVDPTDPVRRLRTVAADSGARVGITVSAVHADLPEEPIWLELDDPGLRAQVDTRSGAPVGDDDRVRPLHAAHPAYLIYTSGTTGTPKGVVVTHRGLGMLADYLVEHYGVRADSRVLHAHAPSFDAHLLELLAAFAAGARLVIEPPGVVAGAELTRLLKAERITHFLTTPAVLATLTPADVPDLRVAVVGGEACPADLVRRWAPALRLFNGYGPTETTIMATQSRALTATGPVTIGPALPSVRTFVLDHRLHPVPPGSPGELYLGGPGVAQGYLHRPGATAERFLADPFGSGGTVYRTGDLVKAEVDGGLVFLGRADDQLTVHGRRVESGEVAAALMTLPEIAHAVVTADESPSGVRLIGYVVAAPGVHLDTSALVRRLRTLLPAALVPARLVELERLPITAHGKVDRTALPPAPAVQQPYRAPGTELQRLVADRFATATDTEQVGLDDDFFELGGNSLLGVAVSADLAAATGLPVTVRWLYTAPTVAELAQRLAEHDGSTAGDDALGTVLTLRRNGSRAPLFCVHSAVPLAWCYAGLARQIHDRPVFGLQALTTDGAPQAVSSIDELAGGYVREILRVQPEGPYHLLGWSLGGQIAHAIAVRLRAAGAEVATLAMLDSIVFPDDMPPPPIPRMRDLLTHLLGEEPEDADELPDVTAQEAAAQLAGAAASFGTGLTAEQLTRLHRGYVDGVRLSAGYRPAVFDGDLLYFSATRGLTESLDAGLWRPYVTGNVTEHPVAATHAQLTNADVVAVIGPLLAAHLEGSA</sequence>
<protein>
    <submittedName>
        <fullName evidence="6">Amino acid adenylation domain-containing protein</fullName>
    </submittedName>
</protein>
<organism evidence="6 7">
    <name type="scientific">Nocardia yunnanensis</name>
    <dbReference type="NCBI Taxonomy" id="2382165"/>
    <lineage>
        <taxon>Bacteria</taxon>
        <taxon>Bacillati</taxon>
        <taxon>Actinomycetota</taxon>
        <taxon>Actinomycetes</taxon>
        <taxon>Mycobacteriales</taxon>
        <taxon>Nocardiaceae</taxon>
        <taxon>Nocardia</taxon>
    </lineage>
</organism>
<dbReference type="InterPro" id="IPR000873">
    <property type="entry name" value="AMP-dep_synth/lig_dom"/>
</dbReference>
<keyword evidence="3" id="KW-0597">Phosphoprotein</keyword>
<evidence type="ECO:0000313" key="6">
    <source>
        <dbReference type="EMBL" id="AYF75400.1"/>
    </source>
</evidence>
<dbReference type="InterPro" id="IPR001242">
    <property type="entry name" value="Condensation_dom"/>
</dbReference>
<dbReference type="Gene3D" id="3.30.559.10">
    <property type="entry name" value="Chloramphenicol acetyltransferase-like domain"/>
    <property type="match status" value="1"/>
</dbReference>
<dbReference type="SUPFAM" id="SSF53474">
    <property type="entry name" value="alpha/beta-Hydrolases"/>
    <property type="match status" value="1"/>
</dbReference>
<dbReference type="RefSeq" id="WP_120737873.1">
    <property type="nucleotide sequence ID" value="NZ_CP032568.1"/>
</dbReference>
<dbReference type="Pfam" id="PF00975">
    <property type="entry name" value="Thioesterase"/>
    <property type="match status" value="1"/>
</dbReference>
<dbReference type="UniPathway" id="UPA00011"/>
<dbReference type="Gene3D" id="3.40.50.1820">
    <property type="entry name" value="alpha/beta hydrolase"/>
    <property type="match status" value="1"/>
</dbReference>
<feature type="region of interest" description="Disordered" evidence="4">
    <location>
        <begin position="1"/>
        <end position="24"/>
    </location>
</feature>
<dbReference type="SUPFAM" id="SSF52777">
    <property type="entry name" value="CoA-dependent acyltransferases"/>
    <property type="match status" value="2"/>
</dbReference>
<dbReference type="Gene3D" id="2.30.38.10">
    <property type="entry name" value="Luciferase, Domain 3"/>
    <property type="match status" value="1"/>
</dbReference>
<dbReference type="GO" id="GO:0043041">
    <property type="term" value="P:amino acid activation for nonribosomal peptide biosynthetic process"/>
    <property type="evidence" value="ECO:0007669"/>
    <property type="project" value="TreeGrafter"/>
</dbReference>
<dbReference type="NCBIfam" id="TIGR01733">
    <property type="entry name" value="AA-adenyl-dom"/>
    <property type="match status" value="1"/>
</dbReference>
<dbReference type="PROSITE" id="PS00455">
    <property type="entry name" value="AMP_BINDING"/>
    <property type="match status" value="1"/>
</dbReference>
<dbReference type="OrthoDB" id="2472181at2"/>
<dbReference type="GO" id="GO:0003824">
    <property type="term" value="F:catalytic activity"/>
    <property type="evidence" value="ECO:0007669"/>
    <property type="project" value="InterPro"/>
</dbReference>
<dbReference type="Pfam" id="PF00501">
    <property type="entry name" value="AMP-binding"/>
    <property type="match status" value="1"/>
</dbReference>